<evidence type="ECO:0000256" key="5">
    <source>
        <dbReference type="ARBA" id="ARBA00022729"/>
    </source>
</evidence>
<keyword evidence="9" id="KW-1185">Reference proteome</keyword>
<accession>A0A328C5N6</accession>
<evidence type="ECO:0000256" key="3">
    <source>
        <dbReference type="ARBA" id="ARBA00022452"/>
    </source>
</evidence>
<evidence type="ECO:0000313" key="8">
    <source>
        <dbReference type="EMBL" id="RAL22326.1"/>
    </source>
</evidence>
<dbReference type="GO" id="GO:0009279">
    <property type="term" value="C:cell outer membrane"/>
    <property type="evidence" value="ECO:0007669"/>
    <property type="project" value="UniProtKB-SubCell"/>
</dbReference>
<dbReference type="SUPFAM" id="SSF56935">
    <property type="entry name" value="Porins"/>
    <property type="match status" value="1"/>
</dbReference>
<evidence type="ECO:0000313" key="9">
    <source>
        <dbReference type="Proteomes" id="UP000249169"/>
    </source>
</evidence>
<dbReference type="EMBL" id="QHKO01000004">
    <property type="protein sequence ID" value="RAL22326.1"/>
    <property type="molecule type" value="Genomic_DNA"/>
</dbReference>
<comment type="similarity">
    <text evidence="2">Belongs to the OmpP1/FadL family.</text>
</comment>
<keyword evidence="7" id="KW-0998">Cell outer membrane</keyword>
<evidence type="ECO:0000256" key="1">
    <source>
        <dbReference type="ARBA" id="ARBA00004571"/>
    </source>
</evidence>
<keyword evidence="4" id="KW-0812">Transmembrane</keyword>
<evidence type="ECO:0000256" key="2">
    <source>
        <dbReference type="ARBA" id="ARBA00008163"/>
    </source>
</evidence>
<dbReference type="AlphaFoldDB" id="A0A328C5N6"/>
<gene>
    <name evidence="8" type="ORF">DL240_10780</name>
</gene>
<name>A0A328C5N6_9DELT</name>
<keyword evidence="5" id="KW-0732">Signal</keyword>
<dbReference type="Pfam" id="PF03349">
    <property type="entry name" value="Toluene_X"/>
    <property type="match status" value="1"/>
</dbReference>
<sequence>MWIGAATTSPGELLFTTPLFLVQPRLVPGEALGLGSSASATARATMRSKVFMFKPSSPQFSACGLLLALATLSSVLLSASPARAAGFFLPTRGVASTGRAAASVAPHSADLDALWYNPAGLTLLEERALLVDFALLGSQVTFSRAPRQMSDGSTRTYDPVQNQAPPNAIPQVLVGGPTPLPGLYWAAGAYTPYAPAYRYPVDGAQRYVLVDNTGSALGYLHLAVGYQINETLSVGLGLQNFMGLFRVVSTGSGYAGMFGDPEDPDLDILAESTVSSFFAPTANLGATWRPHRQWTLGLSLQLPAILRDKNATIDTRMPSHPAYDNARASGNKASITVPFPLHARLGVRHATERFNVELALVYQRWSTLNEIEVSPDEVEIQGVPGIGAMPVAPFVLPQRFRDSLSVHLGGEYRLSPRFLARGGYAFERGAVPDETYSVFALDPDKHLVTLGGGVALSPRLHLDLSAAAIIMPTRTITTSEVRQINPSDEHDEITLVVGNGTYEHWGYIAGLSARYLF</sequence>
<protein>
    <recommendedName>
        <fullName evidence="10">Long-chain fatty acid transporter</fullName>
    </recommendedName>
</protein>
<reference evidence="8 9" key="1">
    <citation type="submission" date="2018-05" db="EMBL/GenBank/DDBJ databases">
        <title>Lujinxingia marina gen. nov. sp. nov., a new facultative anaerobic member of the class Deltaproteobacteria, and proposal of Lujinxingaceae fam. nov.</title>
        <authorList>
            <person name="Li C.-M."/>
        </authorList>
    </citation>
    <scope>NUCLEOTIDE SEQUENCE [LARGE SCALE GENOMIC DNA]</scope>
    <source>
        <strain evidence="8 9">B210</strain>
    </source>
</reference>
<keyword evidence="6" id="KW-0472">Membrane</keyword>
<evidence type="ECO:0000256" key="7">
    <source>
        <dbReference type="ARBA" id="ARBA00023237"/>
    </source>
</evidence>
<dbReference type="GO" id="GO:0015483">
    <property type="term" value="F:long-chain fatty acid transporting porin activity"/>
    <property type="evidence" value="ECO:0007669"/>
    <property type="project" value="TreeGrafter"/>
</dbReference>
<dbReference type="InterPro" id="IPR005017">
    <property type="entry name" value="OMPP1/FadL/TodX"/>
</dbReference>
<dbReference type="Gene3D" id="2.40.160.60">
    <property type="entry name" value="Outer membrane protein transport protein (OMPP1/FadL/TodX)"/>
    <property type="match status" value="1"/>
</dbReference>
<evidence type="ECO:0000256" key="4">
    <source>
        <dbReference type="ARBA" id="ARBA00022692"/>
    </source>
</evidence>
<dbReference type="Proteomes" id="UP000249169">
    <property type="component" value="Unassembled WGS sequence"/>
</dbReference>
<organism evidence="8 9">
    <name type="scientific">Lujinxingia litoralis</name>
    <dbReference type="NCBI Taxonomy" id="2211119"/>
    <lineage>
        <taxon>Bacteria</taxon>
        <taxon>Deltaproteobacteria</taxon>
        <taxon>Bradymonadales</taxon>
        <taxon>Lujinxingiaceae</taxon>
        <taxon>Lujinxingia</taxon>
    </lineage>
</organism>
<evidence type="ECO:0000256" key="6">
    <source>
        <dbReference type="ARBA" id="ARBA00023136"/>
    </source>
</evidence>
<dbReference type="PANTHER" id="PTHR35093">
    <property type="entry name" value="OUTER MEMBRANE PROTEIN NMB0088-RELATED"/>
    <property type="match status" value="1"/>
</dbReference>
<comment type="subcellular location">
    <subcellularLocation>
        <location evidence="1">Cell outer membrane</location>
        <topology evidence="1">Multi-pass membrane protein</topology>
    </subcellularLocation>
</comment>
<comment type="caution">
    <text evidence="8">The sequence shown here is derived from an EMBL/GenBank/DDBJ whole genome shotgun (WGS) entry which is preliminary data.</text>
</comment>
<proteinExistence type="inferred from homology"/>
<evidence type="ECO:0008006" key="10">
    <source>
        <dbReference type="Google" id="ProtNLM"/>
    </source>
</evidence>
<dbReference type="PANTHER" id="PTHR35093:SF8">
    <property type="entry name" value="OUTER MEMBRANE PROTEIN NMB0088-RELATED"/>
    <property type="match status" value="1"/>
</dbReference>
<keyword evidence="3" id="KW-1134">Transmembrane beta strand</keyword>